<comment type="caution">
    <text evidence="1">The sequence shown here is derived from an EMBL/GenBank/DDBJ whole genome shotgun (WGS) entry which is preliminary data.</text>
</comment>
<evidence type="ECO:0000313" key="2">
    <source>
        <dbReference type="Proteomes" id="UP000597656"/>
    </source>
</evidence>
<dbReference type="InterPro" id="IPR012349">
    <property type="entry name" value="Split_barrel_FMN-bd"/>
</dbReference>
<dbReference type="Proteomes" id="UP000597656">
    <property type="component" value="Unassembled WGS sequence"/>
</dbReference>
<dbReference type="Gene3D" id="2.30.110.10">
    <property type="entry name" value="Electron Transport, Fmn-binding Protein, Chain A"/>
    <property type="match status" value="1"/>
</dbReference>
<reference evidence="2" key="1">
    <citation type="journal article" date="2019" name="Int. J. Syst. Evol. Microbiol.">
        <title>The Global Catalogue of Microorganisms (GCM) 10K type strain sequencing project: providing services to taxonomists for standard genome sequencing and annotation.</title>
        <authorList>
            <consortium name="The Broad Institute Genomics Platform"/>
            <consortium name="The Broad Institute Genome Sequencing Center for Infectious Disease"/>
            <person name="Wu L."/>
            <person name="Ma J."/>
        </authorList>
    </citation>
    <scope>NUCLEOTIDE SEQUENCE [LARGE SCALE GENOMIC DNA]</scope>
    <source>
        <strain evidence="2">CGMCC 4.7319</strain>
    </source>
</reference>
<gene>
    <name evidence="1" type="ORF">GCM10011609_88100</name>
</gene>
<evidence type="ECO:0000313" key="1">
    <source>
        <dbReference type="EMBL" id="GGN30350.1"/>
    </source>
</evidence>
<dbReference type="SUPFAM" id="SSF50475">
    <property type="entry name" value="FMN-binding split barrel"/>
    <property type="match status" value="1"/>
</dbReference>
<organism evidence="1 2">
    <name type="scientific">Lentzea pudingi</name>
    <dbReference type="NCBI Taxonomy" id="1789439"/>
    <lineage>
        <taxon>Bacteria</taxon>
        <taxon>Bacillati</taxon>
        <taxon>Actinomycetota</taxon>
        <taxon>Actinomycetes</taxon>
        <taxon>Pseudonocardiales</taxon>
        <taxon>Pseudonocardiaceae</taxon>
        <taxon>Lentzea</taxon>
    </lineage>
</organism>
<sequence length="134" mass="14438">MPGIAGRVDLSTAMCWEVMRSAFTGRLLYTVNALPSALPVRIAVHQESILFAIDSKTAFQVLPHGHNFCALHVDDVCPQKVVCRSVVVLGAADRLCGDDPVLLSAFGLTARPEDFVYARIEPTVINGVAVDLCD</sequence>
<name>A0ABQ2IUX9_9PSEU</name>
<dbReference type="InterPro" id="IPR024747">
    <property type="entry name" value="Pyridox_Oxase-rel"/>
</dbReference>
<evidence type="ECO:0008006" key="3">
    <source>
        <dbReference type="Google" id="ProtNLM"/>
    </source>
</evidence>
<dbReference type="Pfam" id="PF12900">
    <property type="entry name" value="Pyridox_ox_2"/>
    <property type="match status" value="1"/>
</dbReference>
<accession>A0ABQ2IUX9</accession>
<dbReference type="EMBL" id="BMNC01000038">
    <property type="protein sequence ID" value="GGN30350.1"/>
    <property type="molecule type" value="Genomic_DNA"/>
</dbReference>
<proteinExistence type="predicted"/>
<protein>
    <recommendedName>
        <fullName evidence="3">Pyridoxamine 5'-phosphate oxidase</fullName>
    </recommendedName>
</protein>
<keyword evidence="2" id="KW-1185">Reference proteome</keyword>